<evidence type="ECO:0000313" key="2">
    <source>
        <dbReference type="Proteomes" id="UP000465112"/>
    </source>
</evidence>
<evidence type="ECO:0000313" key="1">
    <source>
        <dbReference type="EMBL" id="KAF1386308.1"/>
    </source>
</evidence>
<dbReference type="Proteomes" id="UP000465112">
    <property type="component" value="Chromosome 8"/>
</dbReference>
<organism evidence="1 2">
    <name type="scientific">Perca fluviatilis</name>
    <name type="common">European perch</name>
    <dbReference type="NCBI Taxonomy" id="8168"/>
    <lineage>
        <taxon>Eukaryota</taxon>
        <taxon>Metazoa</taxon>
        <taxon>Chordata</taxon>
        <taxon>Craniata</taxon>
        <taxon>Vertebrata</taxon>
        <taxon>Euteleostomi</taxon>
        <taxon>Actinopterygii</taxon>
        <taxon>Neopterygii</taxon>
        <taxon>Teleostei</taxon>
        <taxon>Neoteleostei</taxon>
        <taxon>Acanthomorphata</taxon>
        <taxon>Eupercaria</taxon>
        <taxon>Perciformes</taxon>
        <taxon>Percoidei</taxon>
        <taxon>Percidae</taxon>
        <taxon>Percinae</taxon>
        <taxon>Perca</taxon>
    </lineage>
</organism>
<protein>
    <submittedName>
        <fullName evidence="1">Uncharacterized protein</fullName>
    </submittedName>
</protein>
<name>A0A6A5F438_PERFL</name>
<sequence>MAAAELQRREEFLVEGDPFRQNAFLIINEMVLMSTRPTTVLVDEILHSIFFLGKINTPPFSPEMILSDAEVLNTFKKQYPRPFALCSSEVPRRSPFSCVLDMVVHVKGQVNEGTIRQQLQQLVGRLRGDVNKKPLVSKTICVSQSRSPDSVRFYGVSMSTDAAVRKKVLIGASCLSKWERYVADAVMTYYPEPNTRPFVKKTYFDGTIRVPEQHVRCETFDLYNGEVKPPCKSCHELFGLTTEATGVFPHGNCAEAESLSNLFQGDRAVRDQVPPPTGGNRERAMTSIHDALRRFVHAFEGFRQWTDRFYTPQ</sequence>
<keyword evidence="2" id="KW-1185">Reference proteome</keyword>
<accession>A0A6A5F438</accession>
<dbReference type="EMBL" id="VHII01000008">
    <property type="protein sequence ID" value="KAF1386308.1"/>
    <property type="molecule type" value="Genomic_DNA"/>
</dbReference>
<comment type="caution">
    <text evidence="1">The sequence shown here is derived from an EMBL/GenBank/DDBJ whole genome shotgun (WGS) entry which is preliminary data.</text>
</comment>
<proteinExistence type="predicted"/>
<dbReference type="AlphaFoldDB" id="A0A6A5F438"/>
<gene>
    <name evidence="1" type="ORF">PFLUV_G00093310</name>
</gene>
<dbReference type="OrthoDB" id="9947986at2759"/>
<reference evidence="1 2" key="1">
    <citation type="submission" date="2019-06" db="EMBL/GenBank/DDBJ databases">
        <title>A chromosome-scale genome assembly of the European perch, Perca fluviatilis.</title>
        <authorList>
            <person name="Roques C."/>
            <person name="Zahm M."/>
            <person name="Cabau C."/>
            <person name="Klopp C."/>
            <person name="Bouchez O."/>
            <person name="Donnadieu C."/>
            <person name="Kuhl H."/>
            <person name="Gislard M."/>
            <person name="Guendouz S."/>
            <person name="Journot L."/>
            <person name="Haffray P."/>
            <person name="Bestin A."/>
            <person name="Morvezen R."/>
            <person name="Feron R."/>
            <person name="Wen M."/>
            <person name="Jouanno E."/>
            <person name="Herpin A."/>
            <person name="Schartl M."/>
            <person name="Postlethwait J."/>
            <person name="Schaerlinger B."/>
            <person name="Chardard D."/>
            <person name="Lecocq T."/>
            <person name="Poncet C."/>
            <person name="Jaffrelo L."/>
            <person name="Lampietro C."/>
            <person name="Guiguen Y."/>
        </authorList>
    </citation>
    <scope>NUCLEOTIDE SEQUENCE [LARGE SCALE GENOMIC DNA]</scope>
    <source>
        <tissue evidence="1">Blood</tissue>
    </source>
</reference>